<dbReference type="InterPro" id="IPR016035">
    <property type="entry name" value="Acyl_Trfase/lysoPLipase"/>
</dbReference>
<evidence type="ECO:0000313" key="3">
    <source>
        <dbReference type="Proteomes" id="UP000541610"/>
    </source>
</evidence>
<organism evidence="2 3">
    <name type="scientific">Perkinsus olseni</name>
    <name type="common">Perkinsus atlanticus</name>
    <dbReference type="NCBI Taxonomy" id="32597"/>
    <lineage>
        <taxon>Eukaryota</taxon>
        <taxon>Sar</taxon>
        <taxon>Alveolata</taxon>
        <taxon>Perkinsozoa</taxon>
        <taxon>Perkinsea</taxon>
        <taxon>Perkinsida</taxon>
        <taxon>Perkinsidae</taxon>
        <taxon>Perkinsus</taxon>
    </lineage>
</organism>
<proteinExistence type="predicted"/>
<evidence type="ECO:0000313" key="2">
    <source>
        <dbReference type="EMBL" id="KAF4694765.1"/>
    </source>
</evidence>
<evidence type="ECO:0000256" key="1">
    <source>
        <dbReference type="SAM" id="Coils"/>
    </source>
</evidence>
<dbReference type="AlphaFoldDB" id="A0A7J6PF64"/>
<feature type="coiled-coil region" evidence="1">
    <location>
        <begin position="236"/>
        <end position="263"/>
    </location>
</feature>
<dbReference type="OrthoDB" id="10402535at2759"/>
<sequence>MLNAFLGALKKQGWRKLRLTTLLLCAYAVWRIVNRLRRKRSGPMDPRVTLSLTGSGSRIAYHLGVIACLRDHVDLSNVRMSSISGGACMLIVLALQHVEISEMMLLGLRMMERMIKNNGTGTYFLKQEEVMDQILRDLRVMCHMEDEDGKVAIDGCFTRLYSLPDDHNPARVIRICPFPWPFSDIRPPLRDLPRTVFEGFVPLRLDWQIRIFSQGYEDAERTLPMLLGAPWSLRPIPDARNRLKEHIARFNKLKKRLEHYDDDDHGLKSSSSCIKLRRGSAREHIRYHTWAEIPFANGG</sequence>
<dbReference type="EMBL" id="JABANP010000028">
    <property type="protein sequence ID" value="KAF4694765.1"/>
    <property type="molecule type" value="Genomic_DNA"/>
</dbReference>
<comment type="caution">
    <text evidence="2">The sequence shown here is derived from an EMBL/GenBank/DDBJ whole genome shotgun (WGS) entry which is preliminary data.</text>
</comment>
<gene>
    <name evidence="2" type="ORF">FOZ60_006919</name>
</gene>
<reference evidence="2 3" key="1">
    <citation type="submission" date="2020-04" db="EMBL/GenBank/DDBJ databases">
        <title>Perkinsus olseni comparative genomics.</title>
        <authorList>
            <person name="Bogema D.R."/>
        </authorList>
    </citation>
    <scope>NUCLEOTIDE SEQUENCE [LARGE SCALE GENOMIC DNA]</scope>
    <source>
        <strain evidence="2">00978-12</strain>
    </source>
</reference>
<dbReference type="Proteomes" id="UP000541610">
    <property type="component" value="Unassembled WGS sequence"/>
</dbReference>
<keyword evidence="1" id="KW-0175">Coiled coil</keyword>
<protein>
    <submittedName>
        <fullName evidence="2">Uncharacterized protein</fullName>
    </submittedName>
</protein>
<accession>A0A7J6PF64</accession>
<name>A0A7J6PF64_PEROL</name>
<dbReference type="SUPFAM" id="SSF52151">
    <property type="entry name" value="FabD/lysophospholipase-like"/>
    <property type="match status" value="1"/>
</dbReference>